<dbReference type="PANTHER" id="PTHR11786">
    <property type="entry name" value="N-HYDROXYARYLAMINE O-ACETYLTRANSFERASE"/>
    <property type="match status" value="1"/>
</dbReference>
<name>A0A0V8GC90_9BACL</name>
<dbReference type="Gene3D" id="3.30.2140.20">
    <property type="match status" value="1"/>
</dbReference>
<dbReference type="Pfam" id="PF00797">
    <property type="entry name" value="Acetyltransf_2"/>
    <property type="match status" value="1"/>
</dbReference>
<dbReference type="OrthoDB" id="7181050at2"/>
<dbReference type="SUPFAM" id="SSF54001">
    <property type="entry name" value="Cysteine proteinases"/>
    <property type="match status" value="1"/>
</dbReference>
<dbReference type="AlphaFoldDB" id="A0A0V8GC90"/>
<dbReference type="InterPro" id="IPR038765">
    <property type="entry name" value="Papain-like_cys_pep_sf"/>
</dbReference>
<dbReference type="Proteomes" id="UP000053797">
    <property type="component" value="Unassembled WGS sequence"/>
</dbReference>
<comment type="caution">
    <text evidence="2">The sequence shown here is derived from an EMBL/GenBank/DDBJ whole genome shotgun (WGS) entry which is preliminary data.</text>
</comment>
<accession>A0A0V8GC90</accession>
<evidence type="ECO:0000256" key="1">
    <source>
        <dbReference type="ARBA" id="ARBA00006547"/>
    </source>
</evidence>
<gene>
    <name evidence="2" type="ORF">AS033_14555</name>
</gene>
<dbReference type="GO" id="GO:0016407">
    <property type="term" value="F:acetyltransferase activity"/>
    <property type="evidence" value="ECO:0007669"/>
    <property type="project" value="InterPro"/>
</dbReference>
<evidence type="ECO:0000313" key="2">
    <source>
        <dbReference type="EMBL" id="KSU47879.1"/>
    </source>
</evidence>
<dbReference type="EMBL" id="LNQL01000006">
    <property type="protein sequence ID" value="KSU47879.1"/>
    <property type="molecule type" value="Genomic_DNA"/>
</dbReference>
<comment type="similarity">
    <text evidence="1">Belongs to the arylamine N-acetyltransferase family.</text>
</comment>
<evidence type="ECO:0008006" key="4">
    <source>
        <dbReference type="Google" id="ProtNLM"/>
    </source>
</evidence>
<evidence type="ECO:0000313" key="3">
    <source>
        <dbReference type="Proteomes" id="UP000053797"/>
    </source>
</evidence>
<dbReference type="PANTHER" id="PTHR11786:SF0">
    <property type="entry name" value="ARYLAMINE N-ACETYLTRANSFERASE 4-RELATED"/>
    <property type="match status" value="1"/>
</dbReference>
<protein>
    <recommendedName>
        <fullName evidence="4">Acetyltransferase</fullName>
    </recommendedName>
</protein>
<dbReference type="InterPro" id="IPR053710">
    <property type="entry name" value="Arylamine_NAT_domain_sf"/>
</dbReference>
<reference evidence="2 3" key="1">
    <citation type="journal article" date="2015" name="Int. J. Syst. Evol. Microbiol.">
        <title>Exiguobacterium enclense sp. nov., isolated from sediment.</title>
        <authorList>
            <person name="Dastager S.G."/>
            <person name="Mawlankar R."/>
            <person name="Sonalkar V.V."/>
            <person name="Thorat M.N."/>
            <person name="Mual P."/>
            <person name="Verma A."/>
            <person name="Krishnamurthi S."/>
            <person name="Tang S.K."/>
            <person name="Li W.J."/>
        </authorList>
    </citation>
    <scope>NUCLEOTIDE SEQUENCE [LARGE SCALE GENOMIC DNA]</scope>
    <source>
        <strain evidence="2 3">NIO-1109</strain>
    </source>
</reference>
<proteinExistence type="inferred from homology"/>
<dbReference type="InterPro" id="IPR001447">
    <property type="entry name" value="Arylamine_N-AcTrfase"/>
</dbReference>
<organism evidence="2 3">
    <name type="scientific">Exiguobacterium indicum</name>
    <dbReference type="NCBI Taxonomy" id="296995"/>
    <lineage>
        <taxon>Bacteria</taxon>
        <taxon>Bacillati</taxon>
        <taxon>Bacillota</taxon>
        <taxon>Bacilli</taxon>
        <taxon>Bacillales</taxon>
        <taxon>Bacillales Family XII. Incertae Sedis</taxon>
        <taxon>Exiguobacterium</taxon>
    </lineage>
</organism>
<sequence>MDWMKDLGQRIEFPLDAITFDQLPDLLEAFAYQLPFENTTVLEKRVRPFSDERFIETFLTERRGGVCYDLNGLLHRVLQELNCPVRLVQATVYDTKSDAWSATGPTHVAILWNETHLLDTGFGVNLPLVPVPLSGETVHSASGSYRIINNDTLEMKRTGQAEFVTGYRFDRETSITTDDLSKMEQIIQQSDASPFNKGRLVAMRTPTGQKTLTERTLRIEETTTTELPVAGPAQFEMLYNTHFLGRES</sequence>
<dbReference type="RefSeq" id="WP_058265887.1">
    <property type="nucleotide sequence ID" value="NZ_FMYN01000006.1"/>
</dbReference>